<proteinExistence type="predicted"/>
<sequence length="81" mass="9324">MSLILAIRARQKASRRSVLPFIPDVVEEQVINPADRGQITYHDVGQFSTAKYPSYTTLERPKEKRAEHMYTRPGMDNVPSY</sequence>
<evidence type="ECO:0000313" key="2">
    <source>
        <dbReference type="WBParaSite" id="ES5_v2.g9890.t1"/>
    </source>
</evidence>
<accession>A0AC34GZN3</accession>
<reference evidence="2" key="1">
    <citation type="submission" date="2022-11" db="UniProtKB">
        <authorList>
            <consortium name="WormBaseParasite"/>
        </authorList>
    </citation>
    <scope>IDENTIFICATION</scope>
</reference>
<dbReference type="WBParaSite" id="ES5_v2.g9890.t1">
    <property type="protein sequence ID" value="ES5_v2.g9890.t1"/>
    <property type="gene ID" value="ES5_v2.g9890"/>
</dbReference>
<dbReference type="Proteomes" id="UP000887579">
    <property type="component" value="Unplaced"/>
</dbReference>
<name>A0AC34GZN3_9BILA</name>
<evidence type="ECO:0000313" key="1">
    <source>
        <dbReference type="Proteomes" id="UP000887579"/>
    </source>
</evidence>
<protein>
    <submittedName>
        <fullName evidence="2">Uncharacterized protein</fullName>
    </submittedName>
</protein>
<organism evidence="1 2">
    <name type="scientific">Panagrolaimus sp. ES5</name>
    <dbReference type="NCBI Taxonomy" id="591445"/>
    <lineage>
        <taxon>Eukaryota</taxon>
        <taxon>Metazoa</taxon>
        <taxon>Ecdysozoa</taxon>
        <taxon>Nematoda</taxon>
        <taxon>Chromadorea</taxon>
        <taxon>Rhabditida</taxon>
        <taxon>Tylenchina</taxon>
        <taxon>Panagrolaimomorpha</taxon>
        <taxon>Panagrolaimoidea</taxon>
        <taxon>Panagrolaimidae</taxon>
        <taxon>Panagrolaimus</taxon>
    </lineage>
</organism>